<evidence type="ECO:0000313" key="4">
    <source>
        <dbReference type="EMBL" id="GIG49200.1"/>
    </source>
</evidence>
<evidence type="ECO:0000313" key="5">
    <source>
        <dbReference type="Proteomes" id="UP000660611"/>
    </source>
</evidence>
<dbReference type="GO" id="GO:0003700">
    <property type="term" value="F:DNA-binding transcription factor activity"/>
    <property type="evidence" value="ECO:0007669"/>
    <property type="project" value="TreeGrafter"/>
</dbReference>
<gene>
    <name evidence="4" type="ORF">Dsi01nite_072410</name>
</gene>
<evidence type="ECO:0000259" key="3">
    <source>
        <dbReference type="PROSITE" id="PS50977"/>
    </source>
</evidence>
<dbReference type="Gene3D" id="1.10.357.10">
    <property type="entry name" value="Tetracycline Repressor, domain 2"/>
    <property type="match status" value="1"/>
</dbReference>
<dbReference type="InterPro" id="IPR001647">
    <property type="entry name" value="HTH_TetR"/>
</dbReference>
<dbReference type="InterPro" id="IPR050109">
    <property type="entry name" value="HTH-type_TetR-like_transc_reg"/>
</dbReference>
<dbReference type="InterPro" id="IPR009057">
    <property type="entry name" value="Homeodomain-like_sf"/>
</dbReference>
<dbReference type="RefSeq" id="WP_203850895.1">
    <property type="nucleotide sequence ID" value="NZ_BAAAVW010000008.1"/>
</dbReference>
<accession>A0A919PQV1</accession>
<evidence type="ECO:0000256" key="1">
    <source>
        <dbReference type="ARBA" id="ARBA00023125"/>
    </source>
</evidence>
<protein>
    <recommendedName>
        <fullName evidence="3">HTH tetR-type domain-containing protein</fullName>
    </recommendedName>
</protein>
<dbReference type="PANTHER" id="PTHR30055">
    <property type="entry name" value="HTH-TYPE TRANSCRIPTIONAL REGULATOR RUTR"/>
    <property type="match status" value="1"/>
</dbReference>
<dbReference type="EMBL" id="BONQ01000113">
    <property type="protein sequence ID" value="GIG49200.1"/>
    <property type="molecule type" value="Genomic_DNA"/>
</dbReference>
<feature type="domain" description="HTH tetR-type" evidence="3">
    <location>
        <begin position="1"/>
        <end position="61"/>
    </location>
</feature>
<name>A0A919PQV1_9ACTN</name>
<organism evidence="4 5">
    <name type="scientific">Dactylosporangium siamense</name>
    <dbReference type="NCBI Taxonomy" id="685454"/>
    <lineage>
        <taxon>Bacteria</taxon>
        <taxon>Bacillati</taxon>
        <taxon>Actinomycetota</taxon>
        <taxon>Actinomycetes</taxon>
        <taxon>Micromonosporales</taxon>
        <taxon>Micromonosporaceae</taxon>
        <taxon>Dactylosporangium</taxon>
    </lineage>
</organism>
<dbReference type="GO" id="GO:0000976">
    <property type="term" value="F:transcription cis-regulatory region binding"/>
    <property type="evidence" value="ECO:0007669"/>
    <property type="project" value="TreeGrafter"/>
</dbReference>
<reference evidence="4" key="1">
    <citation type="submission" date="2021-01" db="EMBL/GenBank/DDBJ databases">
        <title>Whole genome shotgun sequence of Dactylosporangium siamense NBRC 106093.</title>
        <authorList>
            <person name="Komaki H."/>
            <person name="Tamura T."/>
        </authorList>
    </citation>
    <scope>NUCLEOTIDE SEQUENCE</scope>
    <source>
        <strain evidence="4">NBRC 106093</strain>
    </source>
</reference>
<proteinExistence type="predicted"/>
<dbReference type="PROSITE" id="PS50977">
    <property type="entry name" value="HTH_TETR_2"/>
    <property type="match status" value="1"/>
</dbReference>
<dbReference type="Proteomes" id="UP000660611">
    <property type="component" value="Unassembled WGS sequence"/>
</dbReference>
<dbReference type="PRINTS" id="PR00455">
    <property type="entry name" value="HTHTETR"/>
</dbReference>
<dbReference type="Pfam" id="PF00440">
    <property type="entry name" value="TetR_N"/>
    <property type="match status" value="1"/>
</dbReference>
<keyword evidence="5" id="KW-1185">Reference proteome</keyword>
<dbReference type="PANTHER" id="PTHR30055:SF219">
    <property type="entry name" value="TRANSCRIPTIONAL REGULATORY PROTEIN"/>
    <property type="match status" value="1"/>
</dbReference>
<feature type="DNA-binding region" description="H-T-H motif" evidence="2">
    <location>
        <begin position="24"/>
        <end position="43"/>
    </location>
</feature>
<evidence type="ECO:0000256" key="2">
    <source>
        <dbReference type="PROSITE-ProRule" id="PRU00335"/>
    </source>
</evidence>
<sequence>MSTAVRIIEAARACLLADGYAALSTRRVAEQAGVPLSQIHYHFGGKQGVILALLDHENQRLVDRQIQMYGAETPLWRRYEQACDFLDDDLASGYVRVLQEMIAAGWSDPQVAARVSTMLQAWFFVLVQVATEAEERFGSLGPMRPADVAGLIGLSFLGGEAVILLSGGENGGADGEDGGWSDRARRWLRSIGDLIRHFEEPNRTATD</sequence>
<comment type="caution">
    <text evidence="4">The sequence shown here is derived from an EMBL/GenBank/DDBJ whole genome shotgun (WGS) entry which is preliminary data.</text>
</comment>
<keyword evidence="1 2" id="KW-0238">DNA-binding</keyword>
<dbReference type="SUPFAM" id="SSF46689">
    <property type="entry name" value="Homeodomain-like"/>
    <property type="match status" value="1"/>
</dbReference>
<dbReference type="AlphaFoldDB" id="A0A919PQV1"/>